<evidence type="ECO:0000256" key="1">
    <source>
        <dbReference type="SAM" id="SignalP"/>
    </source>
</evidence>
<dbReference type="Gramene" id="Kaladp0008s0755.1.v1.1">
    <property type="protein sequence ID" value="Kaladp0008s0755.1.v1.1.CDS.1"/>
    <property type="gene ID" value="Kaladp0008s0755.v1.1"/>
</dbReference>
<dbReference type="PANTHER" id="PTHR37180:SF2">
    <property type="entry name" value="PRECURSOR OF CEP14"/>
    <property type="match status" value="1"/>
</dbReference>
<feature type="chain" id="PRO_5029453176" evidence="1">
    <location>
        <begin position="23"/>
        <end position="91"/>
    </location>
</feature>
<name>A0A7N0RDQ5_KALFE</name>
<organism evidence="2 3">
    <name type="scientific">Kalanchoe fedtschenkoi</name>
    <name type="common">Lavender scallops</name>
    <name type="synonym">South American air plant</name>
    <dbReference type="NCBI Taxonomy" id="63787"/>
    <lineage>
        <taxon>Eukaryota</taxon>
        <taxon>Viridiplantae</taxon>
        <taxon>Streptophyta</taxon>
        <taxon>Embryophyta</taxon>
        <taxon>Tracheophyta</taxon>
        <taxon>Spermatophyta</taxon>
        <taxon>Magnoliopsida</taxon>
        <taxon>eudicotyledons</taxon>
        <taxon>Gunneridae</taxon>
        <taxon>Pentapetalae</taxon>
        <taxon>Saxifragales</taxon>
        <taxon>Crassulaceae</taxon>
        <taxon>Kalanchoe</taxon>
    </lineage>
</organism>
<proteinExistence type="predicted"/>
<dbReference type="EnsemblPlants" id="Kaladp0008s0755.1.v1.1">
    <property type="protein sequence ID" value="Kaladp0008s0755.1.v1.1.CDS.1"/>
    <property type="gene ID" value="Kaladp0008s0755.v1.1"/>
</dbReference>
<reference evidence="2" key="1">
    <citation type="submission" date="2021-01" db="UniProtKB">
        <authorList>
            <consortium name="EnsemblPlants"/>
        </authorList>
    </citation>
    <scope>IDENTIFICATION</scope>
</reference>
<keyword evidence="1" id="KW-0732">Signal</keyword>
<feature type="signal peptide" evidence="1">
    <location>
        <begin position="1"/>
        <end position="22"/>
    </location>
</feature>
<evidence type="ECO:0000313" key="3">
    <source>
        <dbReference type="Proteomes" id="UP000594263"/>
    </source>
</evidence>
<dbReference type="OMA" id="KKGHAMV"/>
<keyword evidence="3" id="KW-1185">Reference proteome</keyword>
<dbReference type="GO" id="GO:0006970">
    <property type="term" value="P:response to osmotic stress"/>
    <property type="evidence" value="ECO:0007669"/>
    <property type="project" value="InterPro"/>
</dbReference>
<protein>
    <submittedName>
        <fullName evidence="2">Uncharacterized protein</fullName>
    </submittedName>
</protein>
<dbReference type="AlphaFoldDB" id="A0A7N0RDQ5"/>
<evidence type="ECO:0000313" key="2">
    <source>
        <dbReference type="EnsemblPlants" id="Kaladp0008s0755.1.v1.1.CDS.1"/>
    </source>
</evidence>
<dbReference type="PANTHER" id="PTHR37180">
    <property type="entry name" value="PRECURSOR OF CEP14"/>
    <property type="match status" value="1"/>
</dbReference>
<dbReference type="Proteomes" id="UP000594263">
    <property type="component" value="Unplaced"/>
</dbReference>
<dbReference type="GO" id="GO:0006995">
    <property type="term" value="P:cellular response to nitrogen starvation"/>
    <property type="evidence" value="ECO:0007669"/>
    <property type="project" value="InterPro"/>
</dbReference>
<accession>A0A7N0RDQ5</accession>
<dbReference type="InterPro" id="IPR038930">
    <property type="entry name" value="CEP13/CEP14"/>
</dbReference>
<sequence>MSFSAWAKVLCLILALLCFASAEATCCIESRKLLMRALGRPAAMADSLILNVLPKGGIPPSAPSKRGHTNINSEQLFARHLGSVPSPGVGN</sequence>